<comment type="caution">
    <text evidence="1">The sequence shown here is derived from an EMBL/GenBank/DDBJ whole genome shotgun (WGS) entry which is preliminary data.</text>
</comment>
<evidence type="ECO:0000313" key="2">
    <source>
        <dbReference type="Proteomes" id="UP001162162"/>
    </source>
</evidence>
<evidence type="ECO:0008006" key="3">
    <source>
        <dbReference type="Google" id="ProtNLM"/>
    </source>
</evidence>
<name>A0AAV8XWK0_9CUCU</name>
<sequence>MEKPVEICRMRVDCMQSVFPTENIRVFDHFILLCTSFLKKEVFSQRKDVDEHLQVSSRALSHDLGISRRSVLRILKRHKFHPYHISL</sequence>
<dbReference type="EMBL" id="JAPWTK010000287">
    <property type="protein sequence ID" value="KAJ8943510.1"/>
    <property type="molecule type" value="Genomic_DNA"/>
</dbReference>
<evidence type="ECO:0000313" key="1">
    <source>
        <dbReference type="EMBL" id="KAJ8943510.1"/>
    </source>
</evidence>
<accession>A0AAV8XWK0</accession>
<reference evidence="1" key="1">
    <citation type="journal article" date="2023" name="Insect Mol. Biol.">
        <title>Genome sequencing provides insights into the evolution of gene families encoding plant cell wall-degrading enzymes in longhorned beetles.</title>
        <authorList>
            <person name="Shin N.R."/>
            <person name="Okamura Y."/>
            <person name="Kirsch R."/>
            <person name="Pauchet Y."/>
        </authorList>
    </citation>
    <scope>NUCLEOTIDE SEQUENCE</scope>
    <source>
        <strain evidence="1">AMC_N1</strain>
    </source>
</reference>
<proteinExistence type="predicted"/>
<keyword evidence="2" id="KW-1185">Reference proteome</keyword>
<dbReference type="Proteomes" id="UP001162162">
    <property type="component" value="Unassembled WGS sequence"/>
</dbReference>
<protein>
    <recommendedName>
        <fullName evidence="3">Transposase</fullName>
    </recommendedName>
</protein>
<gene>
    <name evidence="1" type="ORF">NQ318_016291</name>
</gene>
<organism evidence="1 2">
    <name type="scientific">Aromia moschata</name>
    <dbReference type="NCBI Taxonomy" id="1265417"/>
    <lineage>
        <taxon>Eukaryota</taxon>
        <taxon>Metazoa</taxon>
        <taxon>Ecdysozoa</taxon>
        <taxon>Arthropoda</taxon>
        <taxon>Hexapoda</taxon>
        <taxon>Insecta</taxon>
        <taxon>Pterygota</taxon>
        <taxon>Neoptera</taxon>
        <taxon>Endopterygota</taxon>
        <taxon>Coleoptera</taxon>
        <taxon>Polyphaga</taxon>
        <taxon>Cucujiformia</taxon>
        <taxon>Chrysomeloidea</taxon>
        <taxon>Cerambycidae</taxon>
        <taxon>Cerambycinae</taxon>
        <taxon>Callichromatini</taxon>
        <taxon>Aromia</taxon>
    </lineage>
</organism>
<dbReference type="AlphaFoldDB" id="A0AAV8XWK0"/>